<keyword evidence="2" id="KW-1185">Reference proteome</keyword>
<dbReference type="EMBL" id="CP025544">
    <property type="protein sequence ID" value="AXK61158.1"/>
    <property type="molecule type" value="Genomic_DNA"/>
</dbReference>
<reference evidence="1 2" key="1">
    <citation type="submission" date="2017-12" db="EMBL/GenBank/DDBJ databases">
        <title>Chromulinavorax destructans is a abundant pathogen of dominant heterotrophic picoflagllates.</title>
        <authorList>
            <person name="Deeg C.M."/>
            <person name="Zimmer M."/>
            <person name="Suttle C.A."/>
        </authorList>
    </citation>
    <scope>NUCLEOTIDE SEQUENCE [LARGE SCALE GENOMIC DNA]</scope>
    <source>
        <strain evidence="1 2">SeV1</strain>
    </source>
</reference>
<sequence length="125" mass="14298">MTKLINMRSIIFVAIICLNIVPQIQTRFHTSRRSGDVIYTDTDHGMYTTYRSGDCDYVNGPNGYSGTGRHVGDTYYYSDGYVSKNGGYIKENVGYSTSRRVDNSNYEYNQLSSYASPSKKRSYFR</sequence>
<evidence type="ECO:0000313" key="2">
    <source>
        <dbReference type="Proteomes" id="UP000254834"/>
    </source>
</evidence>
<dbReference type="RefSeq" id="WP_115586173.1">
    <property type="nucleotide sequence ID" value="NZ_CP025544.1"/>
</dbReference>
<gene>
    <name evidence="1" type="ORF">C0J27_05510</name>
</gene>
<accession>A0A345ZCZ1</accession>
<organism evidence="1 2">
    <name type="scientific">Candidatus Chromulinivorax destructor</name>
    <dbReference type="NCBI Taxonomy" id="2066483"/>
    <lineage>
        <taxon>Bacteria</taxon>
        <taxon>Candidatus Babelota</taxon>
        <taxon>Candidatus Babeliae</taxon>
        <taxon>Candidatus Babeliales</taxon>
        <taxon>Candidatus Chromulinivoraceae</taxon>
        <taxon>Candidatus Chromulinivorax</taxon>
    </lineage>
</organism>
<dbReference type="KEGG" id="cdes:C0J27_05510"/>
<proteinExistence type="predicted"/>
<protein>
    <submittedName>
        <fullName evidence="1">Uncharacterized protein</fullName>
    </submittedName>
</protein>
<name>A0A345ZCZ1_9BACT</name>
<dbReference type="AlphaFoldDB" id="A0A345ZCZ1"/>
<evidence type="ECO:0000313" key="1">
    <source>
        <dbReference type="EMBL" id="AXK61158.1"/>
    </source>
</evidence>
<dbReference type="Proteomes" id="UP000254834">
    <property type="component" value="Chromosome"/>
</dbReference>